<keyword evidence="4" id="KW-0274">FAD</keyword>
<evidence type="ECO:0000256" key="1">
    <source>
        <dbReference type="ARBA" id="ARBA00001974"/>
    </source>
</evidence>
<dbReference type="Pfam" id="PF00441">
    <property type="entry name" value="Acyl-CoA_dh_1"/>
    <property type="match status" value="1"/>
</dbReference>
<evidence type="ECO:0000256" key="2">
    <source>
        <dbReference type="ARBA" id="ARBA00009347"/>
    </source>
</evidence>
<keyword evidence="3" id="KW-0285">Flavoprotein</keyword>
<comment type="cofactor">
    <cofactor evidence="1">
        <name>FAD</name>
        <dbReference type="ChEBI" id="CHEBI:57692"/>
    </cofactor>
</comment>
<dbReference type="PANTHER" id="PTHR43884">
    <property type="entry name" value="ACYL-COA DEHYDROGENASE"/>
    <property type="match status" value="1"/>
</dbReference>
<dbReference type="EMBL" id="FOWQ01000001">
    <property type="protein sequence ID" value="SFO70072.1"/>
    <property type="molecule type" value="Genomic_DNA"/>
</dbReference>
<dbReference type="AlphaFoldDB" id="A0A1I5JBF5"/>
<evidence type="ECO:0000256" key="4">
    <source>
        <dbReference type="ARBA" id="ARBA00022827"/>
    </source>
</evidence>
<feature type="domain" description="Acyl-CoA dehydrogenase/oxidase N-terminal" evidence="7">
    <location>
        <begin position="7"/>
        <end position="118"/>
    </location>
</feature>
<dbReference type="Gene3D" id="1.20.140.10">
    <property type="entry name" value="Butyryl-CoA Dehydrogenase, subunit A, domain 3"/>
    <property type="match status" value="1"/>
</dbReference>
<keyword evidence="5" id="KW-0560">Oxidoreductase</keyword>
<reference evidence="9" key="1">
    <citation type="submission" date="2016-10" db="EMBL/GenBank/DDBJ databases">
        <authorList>
            <person name="Varghese N."/>
            <person name="Submissions S."/>
        </authorList>
    </citation>
    <scope>NUCLEOTIDE SEQUENCE [LARGE SCALE GENOMIC DNA]</scope>
    <source>
        <strain evidence="9">DSM 44208</strain>
    </source>
</reference>
<evidence type="ECO:0008006" key="10">
    <source>
        <dbReference type="Google" id="ProtNLM"/>
    </source>
</evidence>
<dbReference type="SUPFAM" id="SSF47203">
    <property type="entry name" value="Acyl-CoA dehydrogenase C-terminal domain-like"/>
    <property type="match status" value="1"/>
</dbReference>
<evidence type="ECO:0000313" key="9">
    <source>
        <dbReference type="Proteomes" id="UP000198857"/>
    </source>
</evidence>
<dbReference type="Pfam" id="PF02771">
    <property type="entry name" value="Acyl-CoA_dh_N"/>
    <property type="match status" value="1"/>
</dbReference>
<dbReference type="InterPro" id="IPR013786">
    <property type="entry name" value="AcylCoA_DH/ox_N"/>
</dbReference>
<dbReference type="InterPro" id="IPR009075">
    <property type="entry name" value="AcylCo_DH/oxidase_C"/>
</dbReference>
<evidence type="ECO:0000256" key="5">
    <source>
        <dbReference type="ARBA" id="ARBA00023002"/>
    </source>
</evidence>
<accession>A0A1I5JBF5</accession>
<dbReference type="OrthoDB" id="7328575at2"/>
<proteinExistence type="inferred from homology"/>
<dbReference type="InterPro" id="IPR046373">
    <property type="entry name" value="Acyl-CoA_Oxase/DH_mid-dom_sf"/>
</dbReference>
<sequence>MDFQYDSEQNDLREAVRGLLQRAYGDPEVRRRTVAADPGFDEKTWARLAEMGVLGLPFAEEDGGMGAGPIEVGIVAEEMGRVIAPEPFVESVVLAGGLVAAVGTAAQRQAVLGPLSEGATVLAFAHAEPGTRWSTTARGVTATEDGGTWRLTGVKEPVLHGARADVLVVSAAVDGGTALYLVRGDAEGLTRTGYPTHDGTRAANVTLAGTPAELLGELSGEGGGTAVADRSADVERAQALARIAYGNEAVGAMDTALTTTAEYLRTRKQFGVTLNRFQALTFRAADMYVSLELARSTALWASMVADAGGDVVAAADRARLQTSRAGRHIGKEAIQLHGGIGVTAEYSVGHYTSRLTAIDHVLGDGDWAADRLAARVDGYPTVDPLGAPYTRAD</sequence>
<dbReference type="Gene3D" id="1.10.540.10">
    <property type="entry name" value="Acyl-CoA dehydrogenase/oxidase, N-terminal domain"/>
    <property type="match status" value="1"/>
</dbReference>
<dbReference type="GO" id="GO:0050660">
    <property type="term" value="F:flavin adenine dinucleotide binding"/>
    <property type="evidence" value="ECO:0007669"/>
    <property type="project" value="InterPro"/>
</dbReference>
<dbReference type="Gene3D" id="2.40.110.10">
    <property type="entry name" value="Butyryl-CoA Dehydrogenase, subunit A, domain 2"/>
    <property type="match status" value="1"/>
</dbReference>
<evidence type="ECO:0000256" key="3">
    <source>
        <dbReference type="ARBA" id="ARBA00022630"/>
    </source>
</evidence>
<dbReference type="STRING" id="1523247.SAMN05660464_0617"/>
<protein>
    <recommendedName>
        <fullName evidence="10">Acyl-CoA dehydrogenase</fullName>
    </recommendedName>
</protein>
<dbReference type="CDD" id="cd00567">
    <property type="entry name" value="ACAD"/>
    <property type="match status" value="1"/>
</dbReference>
<dbReference type="SUPFAM" id="SSF56645">
    <property type="entry name" value="Acyl-CoA dehydrogenase NM domain-like"/>
    <property type="match status" value="1"/>
</dbReference>
<dbReference type="InterPro" id="IPR009100">
    <property type="entry name" value="AcylCoA_DH/oxidase_NM_dom_sf"/>
</dbReference>
<dbReference type="InterPro" id="IPR037069">
    <property type="entry name" value="AcylCoA_DH/ox_N_sf"/>
</dbReference>
<dbReference type="RefSeq" id="WP_091106691.1">
    <property type="nucleotide sequence ID" value="NZ_FOWQ01000001.1"/>
</dbReference>
<comment type="similarity">
    <text evidence="2">Belongs to the acyl-CoA dehydrogenase family.</text>
</comment>
<evidence type="ECO:0000259" key="6">
    <source>
        <dbReference type="Pfam" id="PF00441"/>
    </source>
</evidence>
<dbReference type="InterPro" id="IPR036250">
    <property type="entry name" value="AcylCo_DH-like_C"/>
</dbReference>
<gene>
    <name evidence="8" type="ORF">SAMN05660464_0617</name>
</gene>
<dbReference type="Proteomes" id="UP000198857">
    <property type="component" value="Unassembled WGS sequence"/>
</dbReference>
<evidence type="ECO:0000313" key="8">
    <source>
        <dbReference type="EMBL" id="SFO70072.1"/>
    </source>
</evidence>
<name>A0A1I5JBF5_9ACTN</name>
<organism evidence="8 9">
    <name type="scientific">Geodermatophilus dictyosporus</name>
    <dbReference type="NCBI Taxonomy" id="1523247"/>
    <lineage>
        <taxon>Bacteria</taxon>
        <taxon>Bacillati</taxon>
        <taxon>Actinomycetota</taxon>
        <taxon>Actinomycetes</taxon>
        <taxon>Geodermatophilales</taxon>
        <taxon>Geodermatophilaceae</taxon>
        <taxon>Geodermatophilus</taxon>
    </lineage>
</organism>
<evidence type="ECO:0000259" key="7">
    <source>
        <dbReference type="Pfam" id="PF02771"/>
    </source>
</evidence>
<feature type="domain" description="Acyl-CoA dehydrogenase/oxidase C-terminal" evidence="6">
    <location>
        <begin position="240"/>
        <end position="366"/>
    </location>
</feature>
<dbReference type="PANTHER" id="PTHR43884:SF20">
    <property type="entry name" value="ACYL-COA DEHYDROGENASE FADE28"/>
    <property type="match status" value="1"/>
</dbReference>
<dbReference type="GO" id="GO:0003995">
    <property type="term" value="F:acyl-CoA dehydrogenase activity"/>
    <property type="evidence" value="ECO:0007669"/>
    <property type="project" value="TreeGrafter"/>
</dbReference>
<keyword evidence="9" id="KW-1185">Reference proteome</keyword>